<evidence type="ECO:0000259" key="4">
    <source>
        <dbReference type="PROSITE" id="PS50105"/>
    </source>
</evidence>
<dbReference type="Pfam" id="PF00595">
    <property type="entry name" value="PDZ"/>
    <property type="match status" value="1"/>
</dbReference>
<keyword evidence="2" id="KW-0175">Coiled coil</keyword>
<evidence type="ECO:0000259" key="6">
    <source>
        <dbReference type="PROSITE" id="PS51290"/>
    </source>
</evidence>
<dbReference type="InterPro" id="IPR051566">
    <property type="entry name" value="CNKSR"/>
</dbReference>
<dbReference type="PROSITE" id="PS50106">
    <property type="entry name" value="PDZ"/>
    <property type="match status" value="1"/>
</dbReference>
<evidence type="ECO:0000313" key="7">
    <source>
        <dbReference type="EMBL" id="WAR08235.1"/>
    </source>
</evidence>
<feature type="region of interest" description="Disordered" evidence="3">
    <location>
        <begin position="301"/>
        <end position="604"/>
    </location>
</feature>
<dbReference type="SMART" id="SM00454">
    <property type="entry name" value="SAM"/>
    <property type="match status" value="1"/>
</dbReference>
<dbReference type="Gene3D" id="1.10.150.50">
    <property type="entry name" value="Transcription Factor, Ets-1"/>
    <property type="match status" value="1"/>
</dbReference>
<reference evidence="7" key="1">
    <citation type="submission" date="2022-11" db="EMBL/GenBank/DDBJ databases">
        <title>Centuries of genome instability and evolution in soft-shell clam transmissible cancer (bioRxiv).</title>
        <authorList>
            <person name="Hart S.F.M."/>
            <person name="Yonemitsu M.A."/>
            <person name="Giersch R.M."/>
            <person name="Beal B.F."/>
            <person name="Arriagada G."/>
            <person name="Davis B.W."/>
            <person name="Ostrander E.A."/>
            <person name="Goff S.P."/>
            <person name="Metzger M.J."/>
        </authorList>
    </citation>
    <scope>NUCLEOTIDE SEQUENCE</scope>
    <source>
        <strain evidence="7">MELC-2E11</strain>
        <tissue evidence="7">Siphon/mantle</tissue>
    </source>
</reference>
<evidence type="ECO:0000313" key="8">
    <source>
        <dbReference type="Proteomes" id="UP001164746"/>
    </source>
</evidence>
<dbReference type="PROSITE" id="PS50105">
    <property type="entry name" value="SAM_DOMAIN"/>
    <property type="match status" value="1"/>
</dbReference>
<feature type="domain" description="PDZ" evidence="5">
    <location>
        <begin position="248"/>
        <end position="297"/>
    </location>
</feature>
<feature type="coiled-coil region" evidence="2">
    <location>
        <begin position="619"/>
        <end position="646"/>
    </location>
</feature>
<keyword evidence="8" id="KW-1185">Reference proteome</keyword>
<evidence type="ECO:0000259" key="5">
    <source>
        <dbReference type="PROSITE" id="PS50106"/>
    </source>
</evidence>
<gene>
    <name evidence="7" type="ORF">MAR_018193</name>
</gene>
<protein>
    <submittedName>
        <fullName evidence="7">CNKR3-like protein</fullName>
    </submittedName>
</protein>
<feature type="domain" description="SAM" evidence="4">
    <location>
        <begin position="17"/>
        <end position="84"/>
    </location>
</feature>
<dbReference type="Pfam" id="PF00536">
    <property type="entry name" value="SAM_1"/>
    <property type="match status" value="1"/>
</dbReference>
<dbReference type="InterPro" id="IPR017874">
    <property type="entry name" value="CRIC_domain"/>
</dbReference>
<feature type="compositionally biased region" description="Basic and acidic residues" evidence="3">
    <location>
        <begin position="391"/>
        <end position="453"/>
    </location>
</feature>
<dbReference type="InterPro" id="IPR036034">
    <property type="entry name" value="PDZ_sf"/>
</dbReference>
<sequence length="664" mass="75616">MKFEDNKMASNLFFENWTSDQVAEWLRGLDMDDAMIPYMHYFMAGNVDGKRLMMMTHSDLEKLNVLKFGHQELILEAIDLLRNLRYGYETENLQTLALQLGCKARSLKSEVRARASENDRNRANMIQPVEPPGGRRLTIGILSSVADLVCTLKSLVAWMDKAPFSGFHDLCLTRNSIVKHGLDLINMCQRESSIPDIEFNISNTMASLSEICEKLVIGSTDSPLDPLYLQPASLELATIRKKPGEELSPADLCGKIEKGDEVIQVNQQIVAGWSLKKLVNLLKENPKEVTLLLKKRPRHIVPYGQMPHKKKREVQASTLPKSRKKLRSRDGDSTKLRPTLPEFVNTVPSPEEQEDLDSPKETNDGNDTDNDVFRSGSESPQFQQFTLPVHADPKQRRATLEETKITDDNELVSRKLNEMADVESKSHETINKEKDTQENGKESEKETDKDITNLERSNQSPERLLDSSTDSVPPSESSMESSQTYTSSLESSSHSPPLEESIHSEKLCLQSGWGRGTENSSRDRRISCKDLGQGDCQGWLYKRRNYSESDTDDTGSQSSLSMPQPEVRASQEDLSVMIRKQSQRAQNLFGEDKNKQRRRTMSRDYEKLVTPEVIAYKKRQALERTLKARERELEQLEQMLSCTSRENLHTLKRTMKKRLETDSD</sequence>
<comment type="similarity">
    <text evidence="1">Belongs to the CNKSR family.</text>
</comment>
<organism evidence="7 8">
    <name type="scientific">Mya arenaria</name>
    <name type="common">Soft-shell clam</name>
    <dbReference type="NCBI Taxonomy" id="6604"/>
    <lineage>
        <taxon>Eukaryota</taxon>
        <taxon>Metazoa</taxon>
        <taxon>Spiralia</taxon>
        <taxon>Lophotrochozoa</taxon>
        <taxon>Mollusca</taxon>
        <taxon>Bivalvia</taxon>
        <taxon>Autobranchia</taxon>
        <taxon>Heteroconchia</taxon>
        <taxon>Euheterodonta</taxon>
        <taxon>Imparidentia</taxon>
        <taxon>Neoheterodontei</taxon>
        <taxon>Myida</taxon>
        <taxon>Myoidea</taxon>
        <taxon>Myidae</taxon>
        <taxon>Mya</taxon>
    </lineage>
</organism>
<evidence type="ECO:0000256" key="3">
    <source>
        <dbReference type="SAM" id="MobiDB-lite"/>
    </source>
</evidence>
<dbReference type="PANTHER" id="PTHR12844:SF42">
    <property type="entry name" value="CONNECTOR ENHANCER OF KSR PROTEIN CNK"/>
    <property type="match status" value="1"/>
</dbReference>
<dbReference type="Gene3D" id="2.30.42.10">
    <property type="match status" value="1"/>
</dbReference>
<dbReference type="PANTHER" id="PTHR12844">
    <property type="entry name" value="CONNECTOR ENCHANCER OF KINASE SUPPRESSOR OF RAS"/>
    <property type="match status" value="1"/>
</dbReference>
<dbReference type="InterPro" id="IPR001478">
    <property type="entry name" value="PDZ"/>
</dbReference>
<feature type="domain" description="CRIC" evidence="6">
    <location>
        <begin position="92"/>
        <end position="195"/>
    </location>
</feature>
<evidence type="ECO:0000256" key="1">
    <source>
        <dbReference type="ARBA" id="ARBA00009498"/>
    </source>
</evidence>
<dbReference type="SUPFAM" id="SSF50156">
    <property type="entry name" value="PDZ domain-like"/>
    <property type="match status" value="1"/>
</dbReference>
<dbReference type="Pfam" id="PF10534">
    <property type="entry name" value="CRIC_ras_sig"/>
    <property type="match status" value="1"/>
</dbReference>
<dbReference type="SMART" id="SM00228">
    <property type="entry name" value="PDZ"/>
    <property type="match status" value="1"/>
</dbReference>
<dbReference type="EMBL" id="CP111017">
    <property type="protein sequence ID" value="WAR08235.1"/>
    <property type="molecule type" value="Genomic_DNA"/>
</dbReference>
<proteinExistence type="inferred from homology"/>
<evidence type="ECO:0000256" key="2">
    <source>
        <dbReference type="SAM" id="Coils"/>
    </source>
</evidence>
<dbReference type="PROSITE" id="PS51290">
    <property type="entry name" value="CRIC"/>
    <property type="match status" value="1"/>
</dbReference>
<dbReference type="InterPro" id="IPR013761">
    <property type="entry name" value="SAM/pointed_sf"/>
</dbReference>
<feature type="compositionally biased region" description="Polar residues" evidence="3">
    <location>
        <begin position="376"/>
        <end position="386"/>
    </location>
</feature>
<dbReference type="SUPFAM" id="SSF47769">
    <property type="entry name" value="SAM/Pointed domain"/>
    <property type="match status" value="1"/>
</dbReference>
<accession>A0ABY7EEC9</accession>
<dbReference type="Proteomes" id="UP001164746">
    <property type="component" value="Chromosome 6"/>
</dbReference>
<dbReference type="InterPro" id="IPR001660">
    <property type="entry name" value="SAM"/>
</dbReference>
<feature type="compositionally biased region" description="Low complexity" evidence="3">
    <location>
        <begin position="466"/>
        <end position="499"/>
    </location>
</feature>
<name>A0ABY7EEC9_MYAAR</name>